<keyword evidence="11" id="KW-1185">Reference proteome</keyword>
<evidence type="ECO:0000256" key="5">
    <source>
        <dbReference type="ARBA" id="ARBA00022801"/>
    </source>
</evidence>
<dbReference type="SUPFAM" id="SSF55811">
    <property type="entry name" value="Nudix"/>
    <property type="match status" value="1"/>
</dbReference>
<dbReference type="STRING" id="887898.HMPREF0551_0490"/>
<dbReference type="PANTHER" id="PTHR11839">
    <property type="entry name" value="UDP/ADP-SUGAR PYROPHOSPHATASE"/>
    <property type="match status" value="1"/>
</dbReference>
<dbReference type="RefSeq" id="WP_005672489.1">
    <property type="nucleotide sequence ID" value="NZ_CP146288.1"/>
</dbReference>
<evidence type="ECO:0000256" key="7">
    <source>
        <dbReference type="ARBA" id="ARBA00032272"/>
    </source>
</evidence>
<dbReference type="eggNOG" id="COG0494">
    <property type="taxonomic scope" value="Bacteria"/>
</dbReference>
<dbReference type="GO" id="GO:0019693">
    <property type="term" value="P:ribose phosphate metabolic process"/>
    <property type="evidence" value="ECO:0007669"/>
    <property type="project" value="TreeGrafter"/>
</dbReference>
<dbReference type="InterPro" id="IPR020084">
    <property type="entry name" value="NUDIX_hydrolase_CS"/>
</dbReference>
<reference evidence="10 11" key="1">
    <citation type="submission" date="2010-12" db="EMBL/GenBank/DDBJ databases">
        <authorList>
            <person name="Muzny D."/>
            <person name="Qin X."/>
            <person name="Deng J."/>
            <person name="Jiang H."/>
            <person name="Liu Y."/>
            <person name="Qu J."/>
            <person name="Song X.-Z."/>
            <person name="Zhang L."/>
            <person name="Thornton R."/>
            <person name="Coyle M."/>
            <person name="Francisco L."/>
            <person name="Jackson L."/>
            <person name="Javaid M."/>
            <person name="Korchina V."/>
            <person name="Kovar C."/>
            <person name="Mata R."/>
            <person name="Mathew T."/>
            <person name="Ngo R."/>
            <person name="Nguyen L."/>
            <person name="Nguyen N."/>
            <person name="Okwuonu G."/>
            <person name="Ongeri F."/>
            <person name="Pham C."/>
            <person name="Simmons D."/>
            <person name="Wilczek-Boney K."/>
            <person name="Hale W."/>
            <person name="Jakkamsetti A."/>
            <person name="Pham P."/>
            <person name="Ruth R."/>
            <person name="San Lucas F."/>
            <person name="Warren J."/>
            <person name="Zhang J."/>
            <person name="Zhao Z."/>
            <person name="Zhou C."/>
            <person name="Zhu D."/>
            <person name="Lee S."/>
            <person name="Bess C."/>
            <person name="Blankenburg K."/>
            <person name="Forbes L."/>
            <person name="Fu Q."/>
            <person name="Gubbala S."/>
            <person name="Hirani K."/>
            <person name="Jayaseelan J.C."/>
            <person name="Lara F."/>
            <person name="Munidasa M."/>
            <person name="Palculict T."/>
            <person name="Patil S."/>
            <person name="Pu L.-L."/>
            <person name="Saada N."/>
            <person name="Tang L."/>
            <person name="Weissenberger G."/>
            <person name="Zhu Y."/>
            <person name="Hemphill L."/>
            <person name="Shang Y."/>
            <person name="Youmans B."/>
            <person name="Ayvaz T."/>
            <person name="Ross M."/>
            <person name="Santibanez J."/>
            <person name="Aqrawi P."/>
            <person name="Gross S."/>
            <person name="Joshi V."/>
            <person name="Fowler G."/>
            <person name="Nazareth L."/>
            <person name="Reid J."/>
            <person name="Worley K."/>
            <person name="Petrosino J."/>
            <person name="Highlander S."/>
            <person name="Gibbs R."/>
        </authorList>
    </citation>
    <scope>NUCLEOTIDE SEQUENCE [LARGE SCALE GENOMIC DNA]</scope>
    <source>
        <strain evidence="10 11">ATCC 51599</strain>
    </source>
</reference>
<dbReference type="GO" id="GO:0006753">
    <property type="term" value="P:nucleoside phosphate metabolic process"/>
    <property type="evidence" value="ECO:0007669"/>
    <property type="project" value="TreeGrafter"/>
</dbReference>
<dbReference type="AlphaFoldDB" id="E7RUX8"/>
<dbReference type="Pfam" id="PF00293">
    <property type="entry name" value="NUDIX"/>
    <property type="match status" value="1"/>
</dbReference>
<comment type="catalytic activity">
    <reaction evidence="1">
        <text>GDP-alpha-D-mannose + H2O = alpha-D-mannose 1-phosphate + GMP + 2 H(+)</text>
        <dbReference type="Rhea" id="RHEA:27978"/>
        <dbReference type="ChEBI" id="CHEBI:15377"/>
        <dbReference type="ChEBI" id="CHEBI:15378"/>
        <dbReference type="ChEBI" id="CHEBI:57527"/>
        <dbReference type="ChEBI" id="CHEBI:58115"/>
        <dbReference type="ChEBI" id="CHEBI:58409"/>
    </reaction>
</comment>
<dbReference type="PANTHER" id="PTHR11839:SF18">
    <property type="entry name" value="NUDIX HYDROLASE DOMAIN-CONTAINING PROTEIN"/>
    <property type="match status" value="1"/>
</dbReference>
<dbReference type="CDD" id="cd24159">
    <property type="entry name" value="NUDIX_ADPRase_NudF"/>
    <property type="match status" value="1"/>
</dbReference>
<dbReference type="HOGENOM" id="CLU_062658_5_0_4"/>
<dbReference type="Gene3D" id="3.90.79.10">
    <property type="entry name" value="Nucleoside Triphosphate Pyrophosphohydrolase"/>
    <property type="match status" value="1"/>
</dbReference>
<comment type="similarity">
    <text evidence="3">Belongs to the Nudix hydrolase family. NudK subfamily.</text>
</comment>
<dbReference type="PROSITE" id="PS00893">
    <property type="entry name" value="NUDIX_BOX"/>
    <property type="match status" value="1"/>
</dbReference>
<evidence type="ECO:0000256" key="1">
    <source>
        <dbReference type="ARBA" id="ARBA00000847"/>
    </source>
</evidence>
<feature type="region of interest" description="Disordered" evidence="8">
    <location>
        <begin position="1"/>
        <end position="21"/>
    </location>
</feature>
<organism evidence="10 11">
    <name type="scientific">Lautropia mirabilis ATCC 51599</name>
    <dbReference type="NCBI Taxonomy" id="887898"/>
    <lineage>
        <taxon>Bacteria</taxon>
        <taxon>Pseudomonadati</taxon>
        <taxon>Pseudomonadota</taxon>
        <taxon>Betaproteobacteria</taxon>
        <taxon>Burkholderiales</taxon>
        <taxon>Burkholderiaceae</taxon>
        <taxon>Lautropia</taxon>
    </lineage>
</organism>
<protein>
    <recommendedName>
        <fullName evidence="4">GDP-mannose pyrophosphatase</fullName>
    </recommendedName>
    <alternativeName>
        <fullName evidence="6">GDP-mannose hydrolase</fullName>
    </alternativeName>
    <alternativeName>
        <fullName evidence="7">GDPMK</fullName>
    </alternativeName>
</protein>
<name>E7RUX8_9BURK</name>
<gene>
    <name evidence="10" type="ORF">HMPREF0551_0490</name>
</gene>
<evidence type="ECO:0000313" key="11">
    <source>
        <dbReference type="Proteomes" id="UP000011021"/>
    </source>
</evidence>
<evidence type="ECO:0000256" key="8">
    <source>
        <dbReference type="SAM" id="MobiDB-lite"/>
    </source>
</evidence>
<dbReference type="PROSITE" id="PS51462">
    <property type="entry name" value="NUDIX"/>
    <property type="match status" value="1"/>
</dbReference>
<keyword evidence="5 10" id="KW-0378">Hydrolase</keyword>
<evidence type="ECO:0000259" key="9">
    <source>
        <dbReference type="PROSITE" id="PS51462"/>
    </source>
</evidence>
<evidence type="ECO:0000256" key="6">
    <source>
        <dbReference type="ARBA" id="ARBA00032162"/>
    </source>
</evidence>
<feature type="domain" description="Nudix hydrolase" evidence="9">
    <location>
        <begin position="65"/>
        <end position="194"/>
    </location>
</feature>
<dbReference type="GO" id="GO:0016787">
    <property type="term" value="F:hydrolase activity"/>
    <property type="evidence" value="ECO:0007669"/>
    <property type="project" value="UniProtKB-KW"/>
</dbReference>
<sequence>MSKQENPQAADTAIPDHIDPTVARQYPSLAESTVSREVVYEGRFLKVRKDVARMPDGSTNTREFIMHPGAAAMVPIDADGRILIERQFRYGPGRVYVEIPAGKKDPGETSLETAKRELVEETGYRARRWAHLTRIHPAIGFADEVMDIYLARDLEKVERSLDVGEFVEIEWVTLGWLVDELRAHRLLDVKTQIAVHWLQRFDDGSLPWPTFDL</sequence>
<evidence type="ECO:0000256" key="2">
    <source>
        <dbReference type="ARBA" id="ARBA00001946"/>
    </source>
</evidence>
<comment type="caution">
    <text evidence="10">The sequence shown here is derived from an EMBL/GenBank/DDBJ whole genome shotgun (WGS) entry which is preliminary data.</text>
</comment>
<accession>E7RUX8</accession>
<evidence type="ECO:0000256" key="4">
    <source>
        <dbReference type="ARBA" id="ARBA00016377"/>
    </source>
</evidence>
<dbReference type="GO" id="GO:0005829">
    <property type="term" value="C:cytosol"/>
    <property type="evidence" value="ECO:0007669"/>
    <property type="project" value="TreeGrafter"/>
</dbReference>
<evidence type="ECO:0000256" key="3">
    <source>
        <dbReference type="ARBA" id="ARBA00007275"/>
    </source>
</evidence>
<dbReference type="InterPro" id="IPR015797">
    <property type="entry name" value="NUDIX_hydrolase-like_dom_sf"/>
</dbReference>
<dbReference type="EMBL" id="AEQP01000002">
    <property type="protein sequence ID" value="EFV95582.1"/>
    <property type="molecule type" value="Genomic_DNA"/>
</dbReference>
<evidence type="ECO:0000313" key="10">
    <source>
        <dbReference type="EMBL" id="EFV95582.1"/>
    </source>
</evidence>
<dbReference type="InterPro" id="IPR000086">
    <property type="entry name" value="NUDIX_hydrolase_dom"/>
</dbReference>
<comment type="cofactor">
    <cofactor evidence="2">
        <name>Mg(2+)</name>
        <dbReference type="ChEBI" id="CHEBI:18420"/>
    </cofactor>
</comment>
<proteinExistence type="inferred from homology"/>
<dbReference type="Proteomes" id="UP000011021">
    <property type="component" value="Unassembled WGS sequence"/>
</dbReference>